<dbReference type="Pfam" id="PF16347">
    <property type="entry name" value="SGSH_C"/>
    <property type="match status" value="1"/>
</dbReference>
<keyword evidence="3" id="KW-1185">Reference proteome</keyword>
<dbReference type="InterPro" id="IPR032506">
    <property type="entry name" value="SGSH_C"/>
</dbReference>
<feature type="domain" description="N-sulphoglucosamine sulphohydrolase C-terminal" evidence="1">
    <location>
        <begin position="12"/>
        <end position="87"/>
    </location>
</feature>
<gene>
    <name evidence="2" type="ORF">ACFOUV_15875</name>
</gene>
<organism evidence="2 3">
    <name type="scientific">Oceanobacillus longus</name>
    <dbReference type="NCBI Taxonomy" id="930120"/>
    <lineage>
        <taxon>Bacteria</taxon>
        <taxon>Bacillati</taxon>
        <taxon>Bacillota</taxon>
        <taxon>Bacilli</taxon>
        <taxon>Bacillales</taxon>
        <taxon>Bacillaceae</taxon>
        <taxon>Oceanobacillus</taxon>
    </lineage>
</organism>
<evidence type="ECO:0000313" key="3">
    <source>
        <dbReference type="Proteomes" id="UP001595772"/>
    </source>
</evidence>
<proteinExistence type="predicted"/>
<dbReference type="RefSeq" id="WP_379497762.1">
    <property type="nucleotide sequence ID" value="NZ_JBHSAO010000011.1"/>
</dbReference>
<dbReference type="EMBL" id="JBHSAO010000011">
    <property type="protein sequence ID" value="MFC4025275.1"/>
    <property type="molecule type" value="Genomic_DNA"/>
</dbReference>
<evidence type="ECO:0000259" key="1">
    <source>
        <dbReference type="Pfam" id="PF16347"/>
    </source>
</evidence>
<dbReference type="Gene3D" id="3.40.720.10">
    <property type="entry name" value="Alkaline Phosphatase, subunit A"/>
    <property type="match status" value="1"/>
</dbReference>
<sequence length="103" mass="12124">MAMAPDPTTFALIMDFADTCLDFARIDISESMQGRSLRSVLENNTPEVWQTSMYYRNWEHLSTEHKVGAHYGVRTHKYKLIYYYTEKRKKLGALFYAPSFFHS</sequence>
<dbReference type="SUPFAM" id="SSF53649">
    <property type="entry name" value="Alkaline phosphatase-like"/>
    <property type="match status" value="1"/>
</dbReference>
<accession>A0ABV8H039</accession>
<comment type="caution">
    <text evidence="2">The sequence shown here is derived from an EMBL/GenBank/DDBJ whole genome shotgun (WGS) entry which is preliminary data.</text>
</comment>
<dbReference type="Proteomes" id="UP001595772">
    <property type="component" value="Unassembled WGS sequence"/>
</dbReference>
<name>A0ABV8H039_9BACI</name>
<protein>
    <submittedName>
        <fullName evidence="2">Sulfatase/phosphatase domain-containing protein</fullName>
    </submittedName>
</protein>
<evidence type="ECO:0000313" key="2">
    <source>
        <dbReference type="EMBL" id="MFC4025275.1"/>
    </source>
</evidence>
<dbReference type="InterPro" id="IPR017850">
    <property type="entry name" value="Alkaline_phosphatase_core_sf"/>
</dbReference>
<reference evidence="3" key="1">
    <citation type="journal article" date="2019" name="Int. J. Syst. Evol. Microbiol.">
        <title>The Global Catalogue of Microorganisms (GCM) 10K type strain sequencing project: providing services to taxonomists for standard genome sequencing and annotation.</title>
        <authorList>
            <consortium name="The Broad Institute Genomics Platform"/>
            <consortium name="The Broad Institute Genome Sequencing Center for Infectious Disease"/>
            <person name="Wu L."/>
            <person name="Ma J."/>
        </authorList>
    </citation>
    <scope>NUCLEOTIDE SEQUENCE [LARGE SCALE GENOMIC DNA]</scope>
    <source>
        <strain evidence="3">IBRC-M 10703</strain>
    </source>
</reference>